<dbReference type="InterPro" id="IPR036291">
    <property type="entry name" value="NAD(P)-bd_dom_sf"/>
</dbReference>
<dbReference type="EMBL" id="BCWF01000018">
    <property type="protein sequence ID" value="GAT25000.1"/>
    <property type="molecule type" value="Genomic_DNA"/>
</dbReference>
<dbReference type="SUPFAM" id="SSF51735">
    <property type="entry name" value="NAD(P)-binding Rossmann-fold domains"/>
    <property type="match status" value="1"/>
</dbReference>
<dbReference type="Proteomes" id="UP000075230">
    <property type="component" value="Unassembled WGS sequence"/>
</dbReference>
<reference evidence="2" key="2">
    <citation type="submission" date="2016-02" db="EMBL/GenBank/DDBJ databases">
        <title>Genome sequencing of Aspergillus luchuensis NBRC 4314.</title>
        <authorList>
            <person name="Yamada O."/>
        </authorList>
    </citation>
    <scope>NUCLEOTIDE SEQUENCE [LARGE SCALE GENOMIC DNA]</scope>
    <source>
        <strain evidence="2">RIB 2604</strain>
    </source>
</reference>
<evidence type="ECO:0000313" key="2">
    <source>
        <dbReference type="Proteomes" id="UP000075230"/>
    </source>
</evidence>
<dbReference type="AlphaFoldDB" id="A0A146FG69"/>
<accession>A0A146FG69</accession>
<sequence length="85" mass="9328">MAAEISRKGGRTCVLALHPGEVETDMANVELDWVVEGVIQPRESVEGMLRVVEERGEGDNGTFWCWDGRIVSNDVAVDKGEKANI</sequence>
<proteinExistence type="predicted"/>
<comment type="caution">
    <text evidence="1">The sequence shown here is derived from an EMBL/GenBank/DDBJ whole genome shotgun (WGS) entry which is preliminary data.</text>
</comment>
<evidence type="ECO:0000313" key="1">
    <source>
        <dbReference type="EMBL" id="GAT25000.1"/>
    </source>
</evidence>
<gene>
    <name evidence="1" type="ORF">RIB2604_01808360</name>
</gene>
<organism evidence="1 2">
    <name type="scientific">Aspergillus kawachii</name>
    <name type="common">White koji mold</name>
    <name type="synonym">Aspergillus awamori var. kawachi</name>
    <dbReference type="NCBI Taxonomy" id="1069201"/>
    <lineage>
        <taxon>Eukaryota</taxon>
        <taxon>Fungi</taxon>
        <taxon>Dikarya</taxon>
        <taxon>Ascomycota</taxon>
        <taxon>Pezizomycotina</taxon>
        <taxon>Eurotiomycetes</taxon>
        <taxon>Eurotiomycetidae</taxon>
        <taxon>Eurotiales</taxon>
        <taxon>Aspergillaceae</taxon>
        <taxon>Aspergillus</taxon>
        <taxon>Aspergillus subgen. Circumdati</taxon>
    </lineage>
</organism>
<dbReference type="VEuPathDB" id="FungiDB:ASPFODRAFT_53096"/>
<reference evidence="1 2" key="1">
    <citation type="journal article" date="2016" name="DNA Res.">
        <title>Genome sequence of Aspergillus luchuensis NBRC 4314.</title>
        <authorList>
            <person name="Yamada O."/>
            <person name="Machida M."/>
            <person name="Hosoyama A."/>
            <person name="Goto M."/>
            <person name="Takahashi T."/>
            <person name="Futagami T."/>
            <person name="Yamagata Y."/>
            <person name="Takeuchi M."/>
            <person name="Kobayashi T."/>
            <person name="Koike H."/>
            <person name="Abe K."/>
            <person name="Asai K."/>
            <person name="Arita M."/>
            <person name="Fujita N."/>
            <person name="Fukuda K."/>
            <person name="Higa K."/>
            <person name="Horikawa H."/>
            <person name="Ishikawa T."/>
            <person name="Jinno K."/>
            <person name="Kato Y."/>
            <person name="Kirimura K."/>
            <person name="Mizutani O."/>
            <person name="Nakasone K."/>
            <person name="Sano M."/>
            <person name="Shiraishi Y."/>
            <person name="Tsukahara M."/>
            <person name="Gomi K."/>
        </authorList>
    </citation>
    <scope>NUCLEOTIDE SEQUENCE [LARGE SCALE GENOMIC DNA]</scope>
    <source>
        <strain evidence="1 2">RIB 2604</strain>
    </source>
</reference>
<name>A0A146FG69_ASPKA</name>
<protein>
    <submittedName>
        <fullName evidence="1">Short-chain dehydrogenase</fullName>
    </submittedName>
</protein>
<dbReference type="Gene3D" id="3.40.50.720">
    <property type="entry name" value="NAD(P)-binding Rossmann-like Domain"/>
    <property type="match status" value="1"/>
</dbReference>